<name>A0ABV0KS28_9CYAN</name>
<gene>
    <name evidence="3" type="ORF">NDI38_26945</name>
</gene>
<feature type="region of interest" description="Disordered" evidence="1">
    <location>
        <begin position="30"/>
        <end position="52"/>
    </location>
</feature>
<reference evidence="3 4" key="1">
    <citation type="submission" date="2022-04" db="EMBL/GenBank/DDBJ databases">
        <title>Positive selection, recombination, and allopatry shape intraspecific diversity of widespread and dominant cyanobacteria.</title>
        <authorList>
            <person name="Wei J."/>
            <person name="Shu W."/>
            <person name="Hu C."/>
        </authorList>
    </citation>
    <scope>NUCLEOTIDE SEQUENCE [LARGE SCALE GENOMIC DNA]</scope>
    <source>
        <strain evidence="3 4">AS-A4</strain>
    </source>
</reference>
<organism evidence="3 4">
    <name type="scientific">Stenomitos frigidus AS-A4</name>
    <dbReference type="NCBI Taxonomy" id="2933935"/>
    <lineage>
        <taxon>Bacteria</taxon>
        <taxon>Bacillati</taxon>
        <taxon>Cyanobacteriota</taxon>
        <taxon>Cyanophyceae</taxon>
        <taxon>Leptolyngbyales</taxon>
        <taxon>Leptolyngbyaceae</taxon>
        <taxon>Stenomitos</taxon>
    </lineage>
</organism>
<dbReference type="Proteomes" id="UP001476950">
    <property type="component" value="Unassembled WGS sequence"/>
</dbReference>
<evidence type="ECO:0000256" key="1">
    <source>
        <dbReference type="SAM" id="MobiDB-lite"/>
    </source>
</evidence>
<comment type="caution">
    <text evidence="3">The sequence shown here is derived from an EMBL/GenBank/DDBJ whole genome shotgun (WGS) entry which is preliminary data.</text>
</comment>
<protein>
    <submittedName>
        <fullName evidence="3">Winged helix-turn-helix domain-containing protein</fullName>
    </submittedName>
</protein>
<dbReference type="InterPro" id="IPR025959">
    <property type="entry name" value="Winged_HTH_dom"/>
</dbReference>
<evidence type="ECO:0000259" key="2">
    <source>
        <dbReference type="Pfam" id="PF13592"/>
    </source>
</evidence>
<feature type="domain" description="Winged helix-turn helix" evidence="2">
    <location>
        <begin position="2"/>
        <end position="46"/>
    </location>
</feature>
<sequence>MAAQYDVVFESKQSYYTLFAEAGLSWKKTQKRHPQADPQTVEKKTRAYGVVG</sequence>
<accession>A0ABV0KS28</accession>
<dbReference type="Pfam" id="PF13592">
    <property type="entry name" value="HTH_33"/>
    <property type="match status" value="1"/>
</dbReference>
<keyword evidence="4" id="KW-1185">Reference proteome</keyword>
<evidence type="ECO:0000313" key="3">
    <source>
        <dbReference type="EMBL" id="MEP1062016.1"/>
    </source>
</evidence>
<evidence type="ECO:0000313" key="4">
    <source>
        <dbReference type="Proteomes" id="UP001476950"/>
    </source>
</evidence>
<dbReference type="RefSeq" id="WP_190448870.1">
    <property type="nucleotide sequence ID" value="NZ_JAMPLM010000050.1"/>
</dbReference>
<proteinExistence type="predicted"/>
<dbReference type="EMBL" id="JAMPLM010000050">
    <property type="protein sequence ID" value="MEP1062016.1"/>
    <property type="molecule type" value="Genomic_DNA"/>
</dbReference>